<evidence type="ECO:0000256" key="1">
    <source>
        <dbReference type="ARBA" id="ARBA00022729"/>
    </source>
</evidence>
<accession>A0ABP9TST0</accession>
<dbReference type="SUPFAM" id="SSF51445">
    <property type="entry name" value="(Trans)glycosidases"/>
    <property type="match status" value="1"/>
</dbReference>
<sequence>MEKNQKVAAQSRPAMEQRFSLNRREFLTATAVAVSTAALMPLLGPPSPANAAAVAGRVYTVAGRNTGVNALTPRTEFRGMWIASVLNVDWPSKAGLSVAAQKAELVSLLDLAVKRKLNTVMLQVRPAADRMWISTLGEPWSQYLTGTQGKDPGYDPLAYAVTEAHRRALALHAWVNPFRVSTGASLSALVATHPARKNLTWSFAYGGKRYYDPGIPAVRSYITSVVKDLVSRYDIDGLHFDDYFYPYPVAGASIPDSAAWAAYKGSYTSVASWRRNNVNVFIRDMQKAIRAAKPRVAFGISPFGIWRNNTSSSLGSATAGLEAYSALYADSRGWVKNGWVDYVVPQLYWYQGYSPANYNVLVDWWAKQVLGNSVKLWIGEAAYRVGSGGAWNDKNELRDHTAKTRSVGVVTGQSFYNATAVRANTLNSMGILSAVYYSRPSLPVPMPHMVSTRPYTPVITSVLRTSAGMKLSWKSSNSGERKTLIAIWRWTSTGSVIPYIQSTGTYLVKLVPRTQYYQAWTDSSAVPGQRYWYMIQSISQTGIDSLRATAIFVKA</sequence>
<dbReference type="RefSeq" id="WP_210100203.1">
    <property type="nucleotide sequence ID" value="NZ_BAABLK010000089.1"/>
</dbReference>
<evidence type="ECO:0000313" key="4">
    <source>
        <dbReference type="Proteomes" id="UP001501257"/>
    </source>
</evidence>
<evidence type="ECO:0000259" key="2">
    <source>
        <dbReference type="Pfam" id="PF02638"/>
    </source>
</evidence>
<evidence type="ECO:0000313" key="3">
    <source>
        <dbReference type="EMBL" id="GAA5228762.1"/>
    </source>
</evidence>
<dbReference type="NCBIfam" id="TIGR01409">
    <property type="entry name" value="TAT_signal_seq"/>
    <property type="match status" value="1"/>
</dbReference>
<dbReference type="PANTHER" id="PTHR43405">
    <property type="entry name" value="GLYCOSYL HYDROLASE DIGH"/>
    <property type="match status" value="1"/>
</dbReference>
<reference evidence="4" key="1">
    <citation type="journal article" date="2019" name="Int. J. Syst. Evol. Microbiol.">
        <title>The Global Catalogue of Microorganisms (GCM) 10K type strain sequencing project: providing services to taxonomists for standard genome sequencing and annotation.</title>
        <authorList>
            <consortium name="The Broad Institute Genomics Platform"/>
            <consortium name="The Broad Institute Genome Sequencing Center for Infectious Disease"/>
            <person name="Wu L."/>
            <person name="Ma J."/>
        </authorList>
    </citation>
    <scope>NUCLEOTIDE SEQUENCE [LARGE SCALE GENOMIC DNA]</scope>
    <source>
        <strain evidence="4">JCM 18952</strain>
    </source>
</reference>
<dbReference type="Gene3D" id="3.20.20.80">
    <property type="entry name" value="Glycosidases"/>
    <property type="match status" value="1"/>
</dbReference>
<dbReference type="EMBL" id="BAABLK010000089">
    <property type="protein sequence ID" value="GAA5228762.1"/>
    <property type="molecule type" value="Genomic_DNA"/>
</dbReference>
<dbReference type="PANTHER" id="PTHR43405:SF1">
    <property type="entry name" value="GLYCOSYL HYDROLASE DIGH"/>
    <property type="match status" value="1"/>
</dbReference>
<dbReference type="Pfam" id="PF02638">
    <property type="entry name" value="GHL10"/>
    <property type="match status" value="1"/>
</dbReference>
<dbReference type="Proteomes" id="UP001501257">
    <property type="component" value="Unassembled WGS sequence"/>
</dbReference>
<comment type="caution">
    <text evidence="3">The sequence shown here is derived from an EMBL/GenBank/DDBJ whole genome shotgun (WGS) entry which is preliminary data.</text>
</comment>
<protein>
    <submittedName>
        <fullName evidence="3">Family 10 glycosylhydrolase</fullName>
    </submittedName>
</protein>
<organism evidence="3 4">
    <name type="scientific">Paeniglutamicibacter antarcticus</name>
    <dbReference type="NCBI Taxonomy" id="494023"/>
    <lineage>
        <taxon>Bacteria</taxon>
        <taxon>Bacillati</taxon>
        <taxon>Actinomycetota</taxon>
        <taxon>Actinomycetes</taxon>
        <taxon>Micrococcales</taxon>
        <taxon>Micrococcaceae</taxon>
        <taxon>Paeniglutamicibacter</taxon>
    </lineage>
</organism>
<name>A0ABP9TST0_9MICC</name>
<dbReference type="InterPro" id="IPR052177">
    <property type="entry name" value="Divisome_Glycosyl_Hydrolase"/>
</dbReference>
<dbReference type="InterPro" id="IPR006311">
    <property type="entry name" value="TAT_signal"/>
</dbReference>
<dbReference type="PROSITE" id="PS51318">
    <property type="entry name" value="TAT"/>
    <property type="match status" value="1"/>
</dbReference>
<dbReference type="InterPro" id="IPR019546">
    <property type="entry name" value="TAT_signal_bac_arc"/>
</dbReference>
<feature type="domain" description="Glycosyl hydrolase-like 10" evidence="2">
    <location>
        <begin position="76"/>
        <end position="388"/>
    </location>
</feature>
<proteinExistence type="predicted"/>
<gene>
    <name evidence="3" type="ORF">GCM10025778_33010</name>
</gene>
<dbReference type="InterPro" id="IPR017853">
    <property type="entry name" value="GH"/>
</dbReference>
<keyword evidence="1" id="KW-0732">Signal</keyword>
<dbReference type="InterPro" id="IPR003790">
    <property type="entry name" value="GHL10"/>
</dbReference>
<keyword evidence="4" id="KW-1185">Reference proteome</keyword>